<dbReference type="EMBL" id="CACVKT020003553">
    <property type="protein sequence ID" value="CAC5384420.1"/>
    <property type="molecule type" value="Genomic_DNA"/>
</dbReference>
<keyword evidence="2" id="KW-1185">Reference proteome</keyword>
<accession>A0A6J8BMW3</accession>
<proteinExistence type="predicted"/>
<name>A0A6J8BMW3_MYTCO</name>
<dbReference type="OrthoDB" id="447743at2759"/>
<reference evidence="1 2" key="1">
    <citation type="submission" date="2020-06" db="EMBL/GenBank/DDBJ databases">
        <authorList>
            <person name="Li R."/>
            <person name="Bekaert M."/>
        </authorList>
    </citation>
    <scope>NUCLEOTIDE SEQUENCE [LARGE SCALE GENOMIC DNA]</scope>
    <source>
        <strain evidence="2">wild</strain>
    </source>
</reference>
<dbReference type="Proteomes" id="UP000507470">
    <property type="component" value="Unassembled WGS sequence"/>
</dbReference>
<protein>
    <recommendedName>
        <fullName evidence="3">Reverse transcriptase domain-containing protein</fullName>
    </recommendedName>
</protein>
<sequence length="228" mass="26956">MREDEQSNEYDSRCRIPPSVSNNHFFWETSDYRERLNGDWGRPVTLERQGGNKLVWALGVSYPKCGFHEEREVPLGYCPIVEEEEEEEPTIDFETKEPTWKEVSEVDNFTVERRGKHLLLCIDKQDDQIYGKEWLHRYIFAERRHCRFLGCVEHTSVLNQLIHEAKIGKKNLAVVWLDLANAYGAVPHKFIEKTMDHYHIPDHIRKIVQNYFGGLQLRFTVNKQHGRS</sequence>
<organism evidence="1 2">
    <name type="scientific">Mytilus coruscus</name>
    <name type="common">Sea mussel</name>
    <dbReference type="NCBI Taxonomy" id="42192"/>
    <lineage>
        <taxon>Eukaryota</taxon>
        <taxon>Metazoa</taxon>
        <taxon>Spiralia</taxon>
        <taxon>Lophotrochozoa</taxon>
        <taxon>Mollusca</taxon>
        <taxon>Bivalvia</taxon>
        <taxon>Autobranchia</taxon>
        <taxon>Pteriomorphia</taxon>
        <taxon>Mytilida</taxon>
        <taxon>Mytiloidea</taxon>
        <taxon>Mytilidae</taxon>
        <taxon>Mytilinae</taxon>
        <taxon>Mytilus</taxon>
    </lineage>
</organism>
<evidence type="ECO:0000313" key="1">
    <source>
        <dbReference type="EMBL" id="CAC5384420.1"/>
    </source>
</evidence>
<evidence type="ECO:0000313" key="2">
    <source>
        <dbReference type="Proteomes" id="UP000507470"/>
    </source>
</evidence>
<gene>
    <name evidence="1" type="ORF">MCOR_20058</name>
</gene>
<dbReference type="AlphaFoldDB" id="A0A6J8BMW3"/>
<evidence type="ECO:0008006" key="3">
    <source>
        <dbReference type="Google" id="ProtNLM"/>
    </source>
</evidence>